<evidence type="ECO:0000256" key="4">
    <source>
        <dbReference type="ARBA" id="ARBA00023163"/>
    </source>
</evidence>
<dbReference type="PANTHER" id="PTHR35807:SF1">
    <property type="entry name" value="TRANSCRIPTIONAL REGULATOR REDD"/>
    <property type="match status" value="1"/>
</dbReference>
<evidence type="ECO:0000256" key="3">
    <source>
        <dbReference type="ARBA" id="ARBA00023125"/>
    </source>
</evidence>
<dbReference type="PROSITE" id="PS51755">
    <property type="entry name" value="OMPR_PHOB"/>
    <property type="match status" value="1"/>
</dbReference>
<comment type="similarity">
    <text evidence="1">Belongs to the AfsR/DnrI/RedD regulatory family.</text>
</comment>
<dbReference type="SMART" id="SM01043">
    <property type="entry name" value="BTAD"/>
    <property type="match status" value="1"/>
</dbReference>
<keyword evidence="2" id="KW-0805">Transcription regulation</keyword>
<dbReference type="Gene3D" id="1.10.10.10">
    <property type="entry name" value="Winged helix-like DNA-binding domain superfamily/Winged helix DNA-binding domain"/>
    <property type="match status" value="1"/>
</dbReference>
<name>A0A0N9I0F5_9PSEU</name>
<evidence type="ECO:0000256" key="2">
    <source>
        <dbReference type="ARBA" id="ARBA00023015"/>
    </source>
</evidence>
<dbReference type="Pfam" id="PF03704">
    <property type="entry name" value="BTAD"/>
    <property type="match status" value="1"/>
</dbReference>
<keyword evidence="8" id="KW-1185">Reference proteome</keyword>
<dbReference type="PANTHER" id="PTHR35807">
    <property type="entry name" value="TRANSCRIPTIONAL REGULATOR REDD-RELATED"/>
    <property type="match status" value="1"/>
</dbReference>
<dbReference type="GO" id="GO:0000160">
    <property type="term" value="P:phosphorelay signal transduction system"/>
    <property type="evidence" value="ECO:0007669"/>
    <property type="project" value="InterPro"/>
</dbReference>
<dbReference type="GO" id="GO:0006355">
    <property type="term" value="P:regulation of DNA-templated transcription"/>
    <property type="evidence" value="ECO:0007669"/>
    <property type="project" value="InterPro"/>
</dbReference>
<proteinExistence type="inferred from homology"/>
<organism evidence="7 8">
    <name type="scientific">Kibdelosporangium phytohabitans</name>
    <dbReference type="NCBI Taxonomy" id="860235"/>
    <lineage>
        <taxon>Bacteria</taxon>
        <taxon>Bacillati</taxon>
        <taxon>Actinomycetota</taxon>
        <taxon>Actinomycetes</taxon>
        <taxon>Pseudonocardiales</taxon>
        <taxon>Pseudonocardiaceae</taxon>
        <taxon>Kibdelosporangium</taxon>
    </lineage>
</organism>
<dbReference type="GO" id="GO:0003677">
    <property type="term" value="F:DNA binding"/>
    <property type="evidence" value="ECO:0007669"/>
    <property type="project" value="UniProtKB-UniRule"/>
</dbReference>
<dbReference type="SUPFAM" id="SSF48452">
    <property type="entry name" value="TPR-like"/>
    <property type="match status" value="1"/>
</dbReference>
<feature type="domain" description="OmpR/PhoB-type" evidence="6">
    <location>
        <begin position="3"/>
        <end position="108"/>
    </location>
</feature>
<evidence type="ECO:0000256" key="5">
    <source>
        <dbReference type="PROSITE-ProRule" id="PRU01091"/>
    </source>
</evidence>
<dbReference type="InterPro" id="IPR001867">
    <property type="entry name" value="OmpR/PhoB-type_DNA-bd"/>
</dbReference>
<sequence length="262" mass="29653">MSADWHDHGDGLAFTLLGPVEVHFGGEDRTPNAPKLLQLLAMLLAQPGTAVSSDSLRRELWWDTPPATAQRTMQTYVYHLRKLAADHGMTDDPKHLVRTEPGGYLLDVDPATVDVHHFRQRYEQGREAMAERRFTDAASILRSAMSLWSGPPLANIECGPRLTAYATELLERKRHAHNLRVQAEIEAGMHRELLGELRALACENPLDEEVHAHLMEALDRSGRRGEAVYTYHQLRTTLVKELGMEPGPELRRLHLRLLSEDR</sequence>
<evidence type="ECO:0000256" key="1">
    <source>
        <dbReference type="ARBA" id="ARBA00005820"/>
    </source>
</evidence>
<dbReference type="CDD" id="cd15831">
    <property type="entry name" value="BTAD"/>
    <property type="match status" value="1"/>
</dbReference>
<dbReference type="Proteomes" id="UP000063699">
    <property type="component" value="Chromosome"/>
</dbReference>
<keyword evidence="3 5" id="KW-0238">DNA-binding</keyword>
<evidence type="ECO:0000313" key="8">
    <source>
        <dbReference type="Proteomes" id="UP000063699"/>
    </source>
</evidence>
<dbReference type="RefSeq" id="WP_054291210.1">
    <property type="nucleotide sequence ID" value="NZ_CP012752.1"/>
</dbReference>
<dbReference type="OrthoDB" id="3208838at2"/>
<evidence type="ECO:0000313" key="7">
    <source>
        <dbReference type="EMBL" id="ALG09306.1"/>
    </source>
</evidence>
<dbReference type="KEGG" id="kphy:AOZ06_22475"/>
<evidence type="ECO:0000259" key="6">
    <source>
        <dbReference type="PROSITE" id="PS51755"/>
    </source>
</evidence>
<dbReference type="SMART" id="SM00862">
    <property type="entry name" value="Trans_reg_C"/>
    <property type="match status" value="1"/>
</dbReference>
<feature type="DNA-binding region" description="OmpR/PhoB-type" evidence="5">
    <location>
        <begin position="3"/>
        <end position="108"/>
    </location>
</feature>
<accession>A0A0N9I0F5</accession>
<protein>
    <recommendedName>
        <fullName evidence="6">OmpR/PhoB-type domain-containing protein</fullName>
    </recommendedName>
</protein>
<gene>
    <name evidence="7" type="ORF">AOZ06_22475</name>
</gene>
<dbReference type="InterPro" id="IPR036388">
    <property type="entry name" value="WH-like_DNA-bd_sf"/>
</dbReference>
<dbReference type="AlphaFoldDB" id="A0A0N9I0F5"/>
<keyword evidence="4" id="KW-0804">Transcription</keyword>
<dbReference type="InterPro" id="IPR011990">
    <property type="entry name" value="TPR-like_helical_dom_sf"/>
</dbReference>
<reference evidence="7 8" key="1">
    <citation type="submission" date="2015-07" db="EMBL/GenBank/DDBJ databases">
        <title>Genome sequencing of Kibdelosporangium phytohabitans.</title>
        <authorList>
            <person name="Qin S."/>
            <person name="Xing K."/>
        </authorList>
    </citation>
    <scope>NUCLEOTIDE SEQUENCE [LARGE SCALE GENOMIC DNA]</scope>
    <source>
        <strain evidence="7 8">KLBMP1111</strain>
    </source>
</reference>
<dbReference type="InterPro" id="IPR016032">
    <property type="entry name" value="Sig_transdc_resp-reg_C-effctor"/>
</dbReference>
<dbReference type="STRING" id="860235.AOZ06_22475"/>
<dbReference type="EMBL" id="CP012752">
    <property type="protein sequence ID" value="ALG09306.1"/>
    <property type="molecule type" value="Genomic_DNA"/>
</dbReference>
<dbReference type="Pfam" id="PF00486">
    <property type="entry name" value="Trans_reg_C"/>
    <property type="match status" value="1"/>
</dbReference>
<dbReference type="SUPFAM" id="SSF46894">
    <property type="entry name" value="C-terminal effector domain of the bipartite response regulators"/>
    <property type="match status" value="1"/>
</dbReference>
<dbReference type="InterPro" id="IPR005158">
    <property type="entry name" value="BTAD"/>
</dbReference>
<dbReference type="InterPro" id="IPR051677">
    <property type="entry name" value="AfsR-DnrI-RedD_regulator"/>
</dbReference>
<dbReference type="Gene3D" id="1.25.40.10">
    <property type="entry name" value="Tetratricopeptide repeat domain"/>
    <property type="match status" value="1"/>
</dbReference>